<feature type="compositionally biased region" description="Polar residues" evidence="1">
    <location>
        <begin position="7"/>
        <end position="20"/>
    </location>
</feature>
<gene>
    <name evidence="2" type="ORF">CCE01nite_17700</name>
</gene>
<proteinExistence type="predicted"/>
<name>A0A4Y3KTR1_9CELL</name>
<organism evidence="2 3">
    <name type="scientific">Cellulomonas cellasea</name>
    <dbReference type="NCBI Taxonomy" id="43670"/>
    <lineage>
        <taxon>Bacteria</taxon>
        <taxon>Bacillati</taxon>
        <taxon>Actinomycetota</taxon>
        <taxon>Actinomycetes</taxon>
        <taxon>Micrococcales</taxon>
        <taxon>Cellulomonadaceae</taxon>
        <taxon>Cellulomonas</taxon>
    </lineage>
</organism>
<feature type="region of interest" description="Disordered" evidence="1">
    <location>
        <begin position="1"/>
        <end position="20"/>
    </location>
</feature>
<evidence type="ECO:0000313" key="3">
    <source>
        <dbReference type="Proteomes" id="UP000317046"/>
    </source>
</evidence>
<accession>A0A4Y3KTR1</accession>
<feature type="region of interest" description="Disordered" evidence="1">
    <location>
        <begin position="51"/>
        <end position="79"/>
    </location>
</feature>
<evidence type="ECO:0000256" key="1">
    <source>
        <dbReference type="SAM" id="MobiDB-lite"/>
    </source>
</evidence>
<feature type="compositionally biased region" description="Basic residues" evidence="1">
    <location>
        <begin position="60"/>
        <end position="69"/>
    </location>
</feature>
<dbReference type="AlphaFoldDB" id="A0A4Y3KTR1"/>
<evidence type="ECO:0000313" key="2">
    <source>
        <dbReference type="EMBL" id="GEA87821.1"/>
    </source>
</evidence>
<keyword evidence="3" id="KW-1185">Reference proteome</keyword>
<comment type="caution">
    <text evidence="2">The sequence shown here is derived from an EMBL/GenBank/DDBJ whole genome shotgun (WGS) entry which is preliminary data.</text>
</comment>
<sequence length="90" mass="9306">MRLVPSSRGTCVSAPTTGRSPLSGARVVAQVVASAITDMVLLDRSVGTRGEDPALAVRRSAARPGRHPGHPTAEEGCRPASRGFVLALMT</sequence>
<protein>
    <submittedName>
        <fullName evidence="2">Uncharacterized protein</fullName>
    </submittedName>
</protein>
<dbReference type="EMBL" id="BJLR01000016">
    <property type="protein sequence ID" value="GEA87821.1"/>
    <property type="molecule type" value="Genomic_DNA"/>
</dbReference>
<dbReference type="Proteomes" id="UP000317046">
    <property type="component" value="Unassembled WGS sequence"/>
</dbReference>
<dbReference type="AntiFam" id="ANF00027">
    <property type="entry name" value="Antisense to SAM riboswitch"/>
</dbReference>
<reference evidence="2" key="1">
    <citation type="submission" date="2019-06" db="EMBL/GenBank/DDBJ databases">
        <title>Whole genome shotgun sequence of Cellulomonas cellasea NBRC 3753.</title>
        <authorList>
            <person name="Hosoyama A."/>
            <person name="Uohara A."/>
            <person name="Ohji S."/>
            <person name="Ichikawa N."/>
        </authorList>
    </citation>
    <scope>NUCLEOTIDE SEQUENCE [LARGE SCALE GENOMIC DNA]</scope>
    <source>
        <strain evidence="2">NBRC 3753</strain>
    </source>
</reference>